<evidence type="ECO:0000256" key="4">
    <source>
        <dbReference type="ARBA" id="ARBA00022679"/>
    </source>
</evidence>
<dbReference type="SUPFAM" id="SSF55874">
    <property type="entry name" value="ATPase domain of HSP90 chaperone/DNA topoisomerase II/histidine kinase"/>
    <property type="match status" value="1"/>
</dbReference>
<dbReference type="InterPro" id="IPR003661">
    <property type="entry name" value="HisK_dim/P_dom"/>
</dbReference>
<keyword evidence="11" id="KW-1185">Reference proteome</keyword>
<evidence type="ECO:0000256" key="6">
    <source>
        <dbReference type="PROSITE-ProRule" id="PRU00169"/>
    </source>
</evidence>
<dbReference type="PROSITE" id="PS50109">
    <property type="entry name" value="HIS_KIN"/>
    <property type="match status" value="1"/>
</dbReference>
<dbReference type="InterPro" id="IPR036890">
    <property type="entry name" value="HATPase_C_sf"/>
</dbReference>
<accession>A0ABS3ASJ4</accession>
<dbReference type="CDD" id="cd17546">
    <property type="entry name" value="REC_hyHK_CKI1_RcsC-like"/>
    <property type="match status" value="1"/>
</dbReference>
<comment type="caution">
    <text evidence="10">The sequence shown here is derived from an EMBL/GenBank/DDBJ whole genome shotgun (WGS) entry which is preliminary data.</text>
</comment>
<evidence type="ECO:0000256" key="3">
    <source>
        <dbReference type="ARBA" id="ARBA00022553"/>
    </source>
</evidence>
<dbReference type="SUPFAM" id="SSF47384">
    <property type="entry name" value="Homodimeric domain of signal transducing histidine kinase"/>
    <property type="match status" value="1"/>
</dbReference>
<dbReference type="PRINTS" id="PR00344">
    <property type="entry name" value="BCTRLSENSOR"/>
</dbReference>
<feature type="coiled-coil region" evidence="7">
    <location>
        <begin position="43"/>
        <end position="95"/>
    </location>
</feature>
<dbReference type="InterPro" id="IPR005467">
    <property type="entry name" value="His_kinase_dom"/>
</dbReference>
<dbReference type="SUPFAM" id="SSF52172">
    <property type="entry name" value="CheY-like"/>
    <property type="match status" value="1"/>
</dbReference>
<dbReference type="EC" id="2.7.13.3" evidence="2"/>
<dbReference type="InterPro" id="IPR001789">
    <property type="entry name" value="Sig_transdc_resp-reg_receiver"/>
</dbReference>
<dbReference type="InterPro" id="IPR003594">
    <property type="entry name" value="HATPase_dom"/>
</dbReference>
<keyword evidence="4" id="KW-0808">Transferase</keyword>
<keyword evidence="5" id="KW-0418">Kinase</keyword>
<reference evidence="10 11" key="1">
    <citation type="submission" date="2021-02" db="EMBL/GenBank/DDBJ databases">
        <title>Activity-based single-cell genomes from oceanic crustal fluid captures similar information to metagenomic and metatranscriptomic surveys with orders of magnitude less sampling.</title>
        <authorList>
            <person name="D'Angelo T.S."/>
            <person name="Orcutt B.N."/>
        </authorList>
    </citation>
    <scope>NUCLEOTIDE SEQUENCE [LARGE SCALE GENOMIC DNA]</scope>
    <source>
        <strain evidence="10">AH-315-G07</strain>
    </source>
</reference>
<dbReference type="InterPro" id="IPR036097">
    <property type="entry name" value="HisK_dim/P_sf"/>
</dbReference>
<dbReference type="SMART" id="SM00387">
    <property type="entry name" value="HATPase_c"/>
    <property type="match status" value="1"/>
</dbReference>
<dbReference type="PANTHER" id="PTHR43047:SF72">
    <property type="entry name" value="OSMOSENSING HISTIDINE PROTEIN KINASE SLN1"/>
    <property type="match status" value="1"/>
</dbReference>
<dbReference type="EMBL" id="JAFITR010000118">
    <property type="protein sequence ID" value="MBN4067350.1"/>
    <property type="molecule type" value="Genomic_DNA"/>
</dbReference>
<evidence type="ECO:0000256" key="5">
    <source>
        <dbReference type="ARBA" id="ARBA00022777"/>
    </source>
</evidence>
<feature type="domain" description="Response regulatory" evidence="9">
    <location>
        <begin position="349"/>
        <end position="468"/>
    </location>
</feature>
<keyword evidence="7" id="KW-0175">Coiled coil</keyword>
<dbReference type="PANTHER" id="PTHR43047">
    <property type="entry name" value="TWO-COMPONENT HISTIDINE PROTEIN KINASE"/>
    <property type="match status" value="1"/>
</dbReference>
<evidence type="ECO:0000256" key="1">
    <source>
        <dbReference type="ARBA" id="ARBA00000085"/>
    </source>
</evidence>
<protein>
    <recommendedName>
        <fullName evidence="2">histidine kinase</fullName>
        <ecNumber evidence="2">2.7.13.3</ecNumber>
    </recommendedName>
</protein>
<dbReference type="Pfam" id="PF00512">
    <property type="entry name" value="HisKA"/>
    <property type="match status" value="1"/>
</dbReference>
<keyword evidence="3 6" id="KW-0597">Phosphoprotein</keyword>
<dbReference type="Gene3D" id="3.30.565.10">
    <property type="entry name" value="Histidine kinase-like ATPase, C-terminal domain"/>
    <property type="match status" value="1"/>
</dbReference>
<evidence type="ECO:0000259" key="9">
    <source>
        <dbReference type="PROSITE" id="PS50110"/>
    </source>
</evidence>
<dbReference type="Pfam" id="PF02518">
    <property type="entry name" value="HATPase_c"/>
    <property type="match status" value="1"/>
</dbReference>
<feature type="modified residue" description="4-aspartylphosphate" evidence="6">
    <location>
        <position position="399"/>
    </location>
</feature>
<evidence type="ECO:0000259" key="8">
    <source>
        <dbReference type="PROSITE" id="PS50109"/>
    </source>
</evidence>
<evidence type="ECO:0000256" key="7">
    <source>
        <dbReference type="SAM" id="Coils"/>
    </source>
</evidence>
<dbReference type="CDD" id="cd00082">
    <property type="entry name" value="HisKA"/>
    <property type="match status" value="1"/>
</dbReference>
<dbReference type="PROSITE" id="PS50110">
    <property type="entry name" value="RESPONSE_REGULATORY"/>
    <property type="match status" value="1"/>
</dbReference>
<dbReference type="CDD" id="cd16922">
    <property type="entry name" value="HATPase_EvgS-ArcB-TorS-like"/>
    <property type="match status" value="1"/>
</dbReference>
<organism evidence="10 11">
    <name type="scientific">Simkania negevensis</name>
    <dbReference type="NCBI Taxonomy" id="83561"/>
    <lineage>
        <taxon>Bacteria</taxon>
        <taxon>Pseudomonadati</taxon>
        <taxon>Chlamydiota</taxon>
        <taxon>Chlamydiia</taxon>
        <taxon>Parachlamydiales</taxon>
        <taxon>Simkaniaceae</taxon>
        <taxon>Simkania</taxon>
    </lineage>
</organism>
<sequence>MDQYHTLLQRQLKKLGNQEALPVEFENFVKDVNDSYIHFEQNREILERAMQFSSSELETLNKELSELNRDLEQRVKERTQQLEESLEQVEKANASKSLFLANVSHELRTPLTTIIGFTQILEKKMKETGADPASLEYIELIITNSFHLVSLIDRILDISKFDIKENHCSWEDMDLKQFFRELESNGRIIAAEKKITFICTMDPNLPHWIRGDRSRFKQIVINLFSNAFKFTEAGKSVSFFLQKEGEKQIKIVVEDEGIGIPEDKFESIFNVFEQIDPSIAKTHRGVGLGLAICKQLVQSFSGTISVESKQGKGSTFTVLLPLIPPLGNNKKFEKESFSSIAVHFDEKSRVLLVEDNPANQYLLVEILKFLNISKTYVASDGVECLNMLEKVEPDLIIMDLHMPVMDGLRCLELLRANKNPTIAAIPVIVCTADISADHKHIAGNLSISGYLIKPIEMSELVSLLMQFLKYETLSKDAQKANESRQESPETDSYELSSLFRDLSKTPIYLGSKIIAQLQKTQNIENLPKEALSILEEIHAAVYSGNEQEYTRALDHLNTWYSSSQKEREKGR</sequence>
<dbReference type="Pfam" id="PF00072">
    <property type="entry name" value="Response_reg"/>
    <property type="match status" value="1"/>
</dbReference>
<comment type="catalytic activity">
    <reaction evidence="1">
        <text>ATP + protein L-histidine = ADP + protein N-phospho-L-histidine.</text>
        <dbReference type="EC" id="2.7.13.3"/>
    </reaction>
</comment>
<dbReference type="SMART" id="SM00448">
    <property type="entry name" value="REC"/>
    <property type="match status" value="1"/>
</dbReference>
<feature type="domain" description="Histidine kinase" evidence="8">
    <location>
        <begin position="102"/>
        <end position="324"/>
    </location>
</feature>
<dbReference type="Gene3D" id="1.10.287.130">
    <property type="match status" value="1"/>
</dbReference>
<dbReference type="InterPro" id="IPR004358">
    <property type="entry name" value="Sig_transdc_His_kin-like_C"/>
</dbReference>
<dbReference type="Gene3D" id="3.40.50.2300">
    <property type="match status" value="1"/>
</dbReference>
<evidence type="ECO:0000313" key="11">
    <source>
        <dbReference type="Proteomes" id="UP000722121"/>
    </source>
</evidence>
<proteinExistence type="predicted"/>
<gene>
    <name evidence="10" type="ORF">JYU14_04630</name>
</gene>
<evidence type="ECO:0000256" key="2">
    <source>
        <dbReference type="ARBA" id="ARBA00012438"/>
    </source>
</evidence>
<name>A0ABS3ASJ4_9BACT</name>
<evidence type="ECO:0000313" key="10">
    <source>
        <dbReference type="EMBL" id="MBN4067350.1"/>
    </source>
</evidence>
<dbReference type="SMART" id="SM00388">
    <property type="entry name" value="HisKA"/>
    <property type="match status" value="1"/>
</dbReference>
<dbReference type="InterPro" id="IPR011006">
    <property type="entry name" value="CheY-like_superfamily"/>
</dbReference>
<dbReference type="Proteomes" id="UP000722121">
    <property type="component" value="Unassembled WGS sequence"/>
</dbReference>